<keyword evidence="9" id="KW-0687">Ribonucleoprotein</keyword>
<gene>
    <name evidence="12" type="primary">LOC116192171</name>
</gene>
<name>A0A6P8C439_PUNGR</name>
<keyword evidence="3" id="KW-0150">Chloroplast</keyword>
<dbReference type="CDD" id="cd15487">
    <property type="entry name" value="bS6_chloro_cyano"/>
    <property type="match status" value="1"/>
</dbReference>
<evidence type="ECO:0000256" key="4">
    <source>
        <dbReference type="ARBA" id="ARBA00022640"/>
    </source>
</evidence>
<evidence type="ECO:0000256" key="7">
    <source>
        <dbReference type="ARBA" id="ARBA00022946"/>
    </source>
</evidence>
<dbReference type="Proteomes" id="UP000515151">
    <property type="component" value="Chromosome 1"/>
</dbReference>
<feature type="region of interest" description="Disordered" evidence="10">
    <location>
        <begin position="81"/>
        <end position="106"/>
    </location>
</feature>
<dbReference type="HAMAP" id="MF_00360">
    <property type="entry name" value="Ribosomal_bS6"/>
    <property type="match status" value="1"/>
</dbReference>
<dbReference type="AlphaFoldDB" id="A0A6P8C439"/>
<keyword evidence="7" id="KW-0809">Transit peptide</keyword>
<dbReference type="GO" id="GO:1990904">
    <property type="term" value="C:ribonucleoprotein complex"/>
    <property type="evidence" value="ECO:0007669"/>
    <property type="project" value="UniProtKB-KW"/>
</dbReference>
<evidence type="ECO:0000313" key="11">
    <source>
        <dbReference type="Proteomes" id="UP000515151"/>
    </source>
</evidence>
<dbReference type="FunFam" id="3.30.70.60:FF:000006">
    <property type="entry name" value="30S ribosomal protein S6 alpha, chloroplastic"/>
    <property type="match status" value="1"/>
</dbReference>
<dbReference type="GO" id="GO:0009507">
    <property type="term" value="C:chloroplast"/>
    <property type="evidence" value="ECO:0007669"/>
    <property type="project" value="UniProtKB-SubCell"/>
</dbReference>
<dbReference type="PANTHER" id="PTHR21011">
    <property type="entry name" value="MITOCHONDRIAL 28S RIBOSOMAL PROTEIN S6"/>
    <property type="match status" value="1"/>
</dbReference>
<keyword evidence="11" id="KW-1185">Reference proteome</keyword>
<comment type="similarity">
    <text evidence="2">Belongs to the bacterial ribosomal protein bS6 family.</text>
</comment>
<evidence type="ECO:0000256" key="1">
    <source>
        <dbReference type="ARBA" id="ARBA00004229"/>
    </source>
</evidence>
<dbReference type="GeneID" id="116192171"/>
<dbReference type="RefSeq" id="XP_031376496.1">
    <property type="nucleotide sequence ID" value="XM_031520636.1"/>
</dbReference>
<evidence type="ECO:0000256" key="10">
    <source>
        <dbReference type="SAM" id="MobiDB-lite"/>
    </source>
</evidence>
<evidence type="ECO:0000313" key="12">
    <source>
        <dbReference type="RefSeq" id="XP_031376496.1"/>
    </source>
</evidence>
<dbReference type="InterPro" id="IPR000529">
    <property type="entry name" value="Ribosomal_bS6"/>
</dbReference>
<keyword evidence="8 12" id="KW-0689">Ribosomal protein</keyword>
<keyword evidence="4" id="KW-0934">Plastid</keyword>
<proteinExistence type="inferred from homology"/>
<protein>
    <submittedName>
        <fullName evidence="12">30S ribosomal protein S6 alpha, chloroplastic isoform X2</fullName>
    </submittedName>
</protein>
<dbReference type="GO" id="GO:0003735">
    <property type="term" value="F:structural constituent of ribosome"/>
    <property type="evidence" value="ECO:0007669"/>
    <property type="project" value="InterPro"/>
</dbReference>
<keyword evidence="5" id="KW-0699">rRNA-binding</keyword>
<dbReference type="PANTHER" id="PTHR21011:SF16">
    <property type="entry name" value="SMALL RIBOSOMAL SUBUNIT PROTEIN BS6C ALPHA"/>
    <property type="match status" value="1"/>
</dbReference>
<dbReference type="InterPro" id="IPR035980">
    <property type="entry name" value="Ribosomal_bS6_sf"/>
</dbReference>
<dbReference type="GO" id="GO:0005840">
    <property type="term" value="C:ribosome"/>
    <property type="evidence" value="ECO:0007669"/>
    <property type="project" value="UniProtKB-KW"/>
</dbReference>
<dbReference type="Pfam" id="PF01250">
    <property type="entry name" value="Ribosomal_S6"/>
    <property type="match status" value="1"/>
</dbReference>
<evidence type="ECO:0000256" key="2">
    <source>
        <dbReference type="ARBA" id="ARBA00009512"/>
    </source>
</evidence>
<keyword evidence="6" id="KW-0694">RNA-binding</keyword>
<evidence type="ECO:0000256" key="8">
    <source>
        <dbReference type="ARBA" id="ARBA00022980"/>
    </source>
</evidence>
<evidence type="ECO:0000256" key="3">
    <source>
        <dbReference type="ARBA" id="ARBA00022528"/>
    </source>
</evidence>
<evidence type="ECO:0000256" key="5">
    <source>
        <dbReference type="ARBA" id="ARBA00022730"/>
    </source>
</evidence>
<dbReference type="InterPro" id="IPR014717">
    <property type="entry name" value="Transl_elong_EF1B/ribsomal_bS6"/>
</dbReference>
<reference evidence="12" key="2">
    <citation type="submission" date="2025-08" db="UniProtKB">
        <authorList>
            <consortium name="RefSeq"/>
        </authorList>
    </citation>
    <scope>IDENTIFICATION</scope>
    <source>
        <tissue evidence="12">Leaf</tissue>
    </source>
</reference>
<dbReference type="GO" id="GO:0006412">
    <property type="term" value="P:translation"/>
    <property type="evidence" value="ECO:0007669"/>
    <property type="project" value="InterPro"/>
</dbReference>
<reference evidence="11" key="1">
    <citation type="journal article" date="2020" name="Plant Biotechnol. J.">
        <title>The pomegranate (Punica granatum L.) draft genome dissects genetic divergence between soft- and hard-seeded cultivars.</title>
        <authorList>
            <person name="Luo X."/>
            <person name="Li H."/>
            <person name="Wu Z."/>
            <person name="Yao W."/>
            <person name="Zhao P."/>
            <person name="Cao D."/>
            <person name="Yu H."/>
            <person name="Li K."/>
            <person name="Poudel K."/>
            <person name="Zhao D."/>
            <person name="Zhang F."/>
            <person name="Xia X."/>
            <person name="Chen L."/>
            <person name="Wang Q."/>
            <person name="Jing D."/>
            <person name="Cao S."/>
        </authorList>
    </citation>
    <scope>NUCLEOTIDE SEQUENCE [LARGE SCALE GENOMIC DNA]</scope>
    <source>
        <strain evidence="11">cv. Tunisia</strain>
    </source>
</reference>
<dbReference type="InterPro" id="IPR020814">
    <property type="entry name" value="Ribosomal_S6_plastid/chlpt"/>
</dbReference>
<dbReference type="GO" id="GO:0070181">
    <property type="term" value="F:small ribosomal subunit rRNA binding"/>
    <property type="evidence" value="ECO:0007669"/>
    <property type="project" value="TreeGrafter"/>
</dbReference>
<comment type="subcellular location">
    <subcellularLocation>
        <location evidence="1">Plastid</location>
        <location evidence="1">Chloroplast</location>
    </subcellularLocation>
</comment>
<evidence type="ECO:0000256" key="6">
    <source>
        <dbReference type="ARBA" id="ARBA00022884"/>
    </source>
</evidence>
<organism evidence="11 12">
    <name type="scientific">Punica granatum</name>
    <name type="common">Pomegranate</name>
    <dbReference type="NCBI Taxonomy" id="22663"/>
    <lineage>
        <taxon>Eukaryota</taxon>
        <taxon>Viridiplantae</taxon>
        <taxon>Streptophyta</taxon>
        <taxon>Embryophyta</taxon>
        <taxon>Tracheophyta</taxon>
        <taxon>Spermatophyta</taxon>
        <taxon>Magnoliopsida</taxon>
        <taxon>eudicotyledons</taxon>
        <taxon>Gunneridae</taxon>
        <taxon>Pentapetalae</taxon>
        <taxon>rosids</taxon>
        <taxon>malvids</taxon>
        <taxon>Myrtales</taxon>
        <taxon>Lythraceae</taxon>
        <taxon>Punica</taxon>
    </lineage>
</organism>
<accession>A0A6P8C439</accession>
<dbReference type="SUPFAM" id="SSF54995">
    <property type="entry name" value="Ribosomal protein S6"/>
    <property type="match status" value="1"/>
</dbReference>
<sequence length="216" mass="24087">MASSPFTSMLKSPSPSLNSPFCPKLLSQFPSSPLLSFSHTLRPFRSQAKSGLHRKCATTYSALTVRAQTLDFSGTFFEGGFGSEDDPTSPPGSGMTAVEEREEPQCPPGLRQYESMAVLRPDMSEDERLALTQRYEELLVAGGGMYVEVFNRGVIPLAYFIKKKNRAGVSNTYLDGIYLLFTYFTKPESIEALESAMKTDDDIIRSSTFKIRKRKY</sequence>
<dbReference type="Gene3D" id="3.30.70.60">
    <property type="match status" value="1"/>
</dbReference>
<evidence type="ECO:0000256" key="9">
    <source>
        <dbReference type="ARBA" id="ARBA00023274"/>
    </source>
</evidence>